<keyword evidence="4" id="KW-0663">Pyridoxal phosphate</keyword>
<dbReference type="InterPro" id="IPR051446">
    <property type="entry name" value="HTH_trans_reg/aminotransferase"/>
</dbReference>
<dbReference type="InterPro" id="IPR004839">
    <property type="entry name" value="Aminotransferase_I/II_large"/>
</dbReference>
<evidence type="ECO:0000256" key="5">
    <source>
        <dbReference type="ARBA" id="ARBA00023015"/>
    </source>
</evidence>
<dbReference type="GO" id="GO:0003677">
    <property type="term" value="F:DNA binding"/>
    <property type="evidence" value="ECO:0007669"/>
    <property type="project" value="UniProtKB-KW"/>
</dbReference>
<proteinExistence type="inferred from homology"/>
<dbReference type="Proteomes" id="UP000515679">
    <property type="component" value="Chromosome"/>
</dbReference>
<evidence type="ECO:0000256" key="1">
    <source>
        <dbReference type="ARBA" id="ARBA00001933"/>
    </source>
</evidence>
<dbReference type="InterPro" id="IPR015424">
    <property type="entry name" value="PyrdxlP-dep_Trfase"/>
</dbReference>
<dbReference type="SUPFAM" id="SSF46785">
    <property type="entry name" value="Winged helix' DNA-binding domain"/>
    <property type="match status" value="1"/>
</dbReference>
<dbReference type="InterPro" id="IPR036388">
    <property type="entry name" value="WH-like_DNA-bd_sf"/>
</dbReference>
<evidence type="ECO:0000256" key="3">
    <source>
        <dbReference type="ARBA" id="ARBA00022576"/>
    </source>
</evidence>
<dbReference type="Pfam" id="PF00155">
    <property type="entry name" value="Aminotran_1_2"/>
    <property type="match status" value="1"/>
</dbReference>
<evidence type="ECO:0000259" key="8">
    <source>
        <dbReference type="PROSITE" id="PS50949"/>
    </source>
</evidence>
<dbReference type="KEGG" id="cchl:FPL14_12740"/>
<dbReference type="GO" id="GO:0008483">
    <property type="term" value="F:transaminase activity"/>
    <property type="evidence" value="ECO:0007669"/>
    <property type="project" value="UniProtKB-KW"/>
</dbReference>
<evidence type="ECO:0000256" key="4">
    <source>
        <dbReference type="ARBA" id="ARBA00022898"/>
    </source>
</evidence>
<keyword evidence="6" id="KW-0238">DNA-binding</keyword>
<keyword evidence="7" id="KW-0804">Transcription</keyword>
<evidence type="ECO:0000313" key="10">
    <source>
        <dbReference type="Proteomes" id="UP000515679"/>
    </source>
</evidence>
<dbReference type="CDD" id="cd07377">
    <property type="entry name" value="WHTH_GntR"/>
    <property type="match status" value="1"/>
</dbReference>
<dbReference type="InterPro" id="IPR000524">
    <property type="entry name" value="Tscrpt_reg_HTH_GntR"/>
</dbReference>
<dbReference type="EMBL" id="CP041969">
    <property type="protein sequence ID" value="QMV44999.1"/>
    <property type="molecule type" value="Genomic_DNA"/>
</dbReference>
<reference evidence="9 10" key="1">
    <citation type="submission" date="2019-07" db="EMBL/GenBank/DDBJ databases">
        <authorList>
            <person name="Kim J.K."/>
            <person name="Cheong H.-M."/>
            <person name="Choi Y."/>
            <person name="Hwang K.J."/>
            <person name="Lee S."/>
            <person name="Choi C."/>
        </authorList>
    </citation>
    <scope>NUCLEOTIDE SEQUENCE [LARGE SCALE GENOMIC DNA]</scope>
    <source>
        <strain evidence="9 10">KS 22</strain>
    </source>
</reference>
<keyword evidence="5" id="KW-0805">Transcription regulation</keyword>
<dbReference type="PANTHER" id="PTHR46577">
    <property type="entry name" value="HTH-TYPE TRANSCRIPTIONAL REGULATORY PROTEIN GABR"/>
    <property type="match status" value="1"/>
</dbReference>
<dbReference type="InterPro" id="IPR015421">
    <property type="entry name" value="PyrdxlP-dep_Trfase_major"/>
</dbReference>
<dbReference type="GO" id="GO:0003700">
    <property type="term" value="F:DNA-binding transcription factor activity"/>
    <property type="evidence" value="ECO:0007669"/>
    <property type="project" value="InterPro"/>
</dbReference>
<comment type="similarity">
    <text evidence="2">In the C-terminal section; belongs to the class-I pyridoxal-phosphate-dependent aminotransferase family.</text>
</comment>
<evidence type="ECO:0000256" key="7">
    <source>
        <dbReference type="ARBA" id="ARBA00023163"/>
    </source>
</evidence>
<protein>
    <submittedName>
        <fullName evidence="9">PLP-dependent aminotransferase family protein</fullName>
    </submittedName>
</protein>
<evidence type="ECO:0000256" key="6">
    <source>
        <dbReference type="ARBA" id="ARBA00023125"/>
    </source>
</evidence>
<dbReference type="GO" id="GO:0030170">
    <property type="term" value="F:pyridoxal phosphate binding"/>
    <property type="evidence" value="ECO:0007669"/>
    <property type="project" value="InterPro"/>
</dbReference>
<keyword evidence="3 9" id="KW-0032">Aminotransferase</keyword>
<dbReference type="CDD" id="cd00609">
    <property type="entry name" value="AAT_like"/>
    <property type="match status" value="1"/>
</dbReference>
<gene>
    <name evidence="9" type="ORF">FPL14_12740</name>
</gene>
<name>A0A7G5C715_9BACL</name>
<evidence type="ECO:0000313" key="9">
    <source>
        <dbReference type="EMBL" id="QMV44999.1"/>
    </source>
</evidence>
<sequence length="470" mass="52790">MGLSPILDKHSEIPIYKQLYDYIKQEIESGALPENNRLPSIRQLSAHLMLSKNTVETAYQQLLAEGYVHSKPRSGLHVLPLERIKPMNGAVPTSDEKVRYAGSSCERKILCDFHYGDVELGKFPIKTWRKCLLEALDSEGYGVLGYGDPQGDFGLRAEIAQYLYQARGVSCSPEQVFLCSGTQTSISLLCQVLPLPDRVAMEDPGYDGVRTVLANHGREIVPIRLESDGLSLDELGQQAVRAIYVTPSHQFPLGSVLPVQKRSKLLQWAYESDGLIIEDDYDSEFRYQGQPIPALKAMDVGDRVAYMGTFSKSFLPAVRISYIVLPDRLAAGFRQGIAPYSQSVSPLLQRAMLIFMRGGHYERHVRKMRKLYQGKHRTLLKAIHRHFGERVEVIGQKAGLHLLLDVYNRNNRELIKLASEHGVKVYAPSSHWTDPAQCPPSYLMLGFGGLSESQIEEGIIRMKQAWFGNS</sequence>
<dbReference type="InterPro" id="IPR036390">
    <property type="entry name" value="WH_DNA-bd_sf"/>
</dbReference>
<dbReference type="SMART" id="SM00345">
    <property type="entry name" value="HTH_GNTR"/>
    <property type="match status" value="1"/>
</dbReference>
<comment type="cofactor">
    <cofactor evidence="1">
        <name>pyridoxal 5'-phosphate</name>
        <dbReference type="ChEBI" id="CHEBI:597326"/>
    </cofactor>
</comment>
<dbReference type="SUPFAM" id="SSF53383">
    <property type="entry name" value="PLP-dependent transferases"/>
    <property type="match status" value="1"/>
</dbReference>
<dbReference type="Gene3D" id="3.40.640.10">
    <property type="entry name" value="Type I PLP-dependent aspartate aminotransferase-like (Major domain)"/>
    <property type="match status" value="1"/>
</dbReference>
<dbReference type="PROSITE" id="PS50949">
    <property type="entry name" value="HTH_GNTR"/>
    <property type="match status" value="1"/>
</dbReference>
<dbReference type="AlphaFoldDB" id="A0A7G5C715"/>
<feature type="domain" description="HTH gntR-type" evidence="8">
    <location>
        <begin position="13"/>
        <end position="81"/>
    </location>
</feature>
<keyword evidence="9" id="KW-0808">Transferase</keyword>
<evidence type="ECO:0000256" key="2">
    <source>
        <dbReference type="ARBA" id="ARBA00005384"/>
    </source>
</evidence>
<dbReference type="Gene3D" id="1.10.10.10">
    <property type="entry name" value="Winged helix-like DNA-binding domain superfamily/Winged helix DNA-binding domain"/>
    <property type="match status" value="1"/>
</dbReference>
<keyword evidence="10" id="KW-1185">Reference proteome</keyword>
<organism evidence="9 10">
    <name type="scientific">Cohnella cholangitidis</name>
    <dbReference type="NCBI Taxonomy" id="2598458"/>
    <lineage>
        <taxon>Bacteria</taxon>
        <taxon>Bacillati</taxon>
        <taxon>Bacillota</taxon>
        <taxon>Bacilli</taxon>
        <taxon>Bacillales</taxon>
        <taxon>Paenibacillaceae</taxon>
        <taxon>Cohnella</taxon>
    </lineage>
</organism>
<dbReference type="PANTHER" id="PTHR46577:SF1">
    <property type="entry name" value="HTH-TYPE TRANSCRIPTIONAL REGULATORY PROTEIN GABR"/>
    <property type="match status" value="1"/>
</dbReference>
<accession>A0A7G5C715</accession>
<dbReference type="Pfam" id="PF00392">
    <property type="entry name" value="GntR"/>
    <property type="match status" value="1"/>
</dbReference>